<comment type="caution">
    <text evidence="1">The sequence shown here is derived from an EMBL/GenBank/DDBJ whole genome shotgun (WGS) entry which is preliminary data.</text>
</comment>
<organism evidence="1 2">
    <name type="scientific">Exophiala dermatitidis</name>
    <name type="common">Black yeast-like fungus</name>
    <name type="synonym">Wangiella dermatitidis</name>
    <dbReference type="NCBI Taxonomy" id="5970"/>
    <lineage>
        <taxon>Eukaryota</taxon>
        <taxon>Fungi</taxon>
        <taxon>Dikarya</taxon>
        <taxon>Ascomycota</taxon>
        <taxon>Pezizomycotina</taxon>
        <taxon>Eurotiomycetes</taxon>
        <taxon>Chaetothyriomycetidae</taxon>
        <taxon>Chaetothyriales</taxon>
        <taxon>Herpotrichiellaceae</taxon>
        <taxon>Exophiala</taxon>
    </lineage>
</organism>
<dbReference type="EMBL" id="JAJGCB010000001">
    <property type="protein sequence ID" value="KAJ8995285.1"/>
    <property type="molecule type" value="Genomic_DNA"/>
</dbReference>
<dbReference type="Gene3D" id="3.40.50.150">
    <property type="entry name" value="Vaccinia Virus protein VP39"/>
    <property type="match status" value="1"/>
</dbReference>
<dbReference type="InterPro" id="IPR029063">
    <property type="entry name" value="SAM-dependent_MTases_sf"/>
</dbReference>
<evidence type="ECO:0008006" key="3">
    <source>
        <dbReference type="Google" id="ProtNLM"/>
    </source>
</evidence>
<evidence type="ECO:0000313" key="1">
    <source>
        <dbReference type="EMBL" id="KAJ8995285.1"/>
    </source>
</evidence>
<dbReference type="Pfam" id="PF13489">
    <property type="entry name" value="Methyltransf_23"/>
    <property type="match status" value="1"/>
</dbReference>
<dbReference type="Proteomes" id="UP001161757">
    <property type="component" value="Unassembled WGS sequence"/>
</dbReference>
<name>A0AAN6F0M6_EXODE</name>
<dbReference type="InterPro" id="IPR052356">
    <property type="entry name" value="Thiol_S-MT"/>
</dbReference>
<evidence type="ECO:0000313" key="2">
    <source>
        <dbReference type="Proteomes" id="UP001161757"/>
    </source>
</evidence>
<sequence length="279" mass="30654">MSQWPPLKARLLSLLDPGFLLCQSCYSFLTTAFEYFLLQRHLPTPSSFHVVRDEAFSRFWTKVTTPSDPPAPPVGSATLVPPILSRAHGVVLDIGPGSGSHVSLFAENANVTAIYGAEPCVGLHAPLQARINEAKLTDKYHILNCSADKKAIVDALAKEGVSVTDEGVFDTIACVRVLCSVPNLDQTAKELYSLLRPGGDLIVVEHIKNPWTKTGSLLGRFMQIFYHAIGWPFFLAGCMMDRDTAAILKRAGDWEAVDLKTHFEWSALPYLSGTLTKRK</sequence>
<accession>A0AAN6F0M6</accession>
<dbReference type="PANTHER" id="PTHR45036">
    <property type="entry name" value="METHYLTRANSFERASE LIKE 7B"/>
    <property type="match status" value="1"/>
</dbReference>
<dbReference type="PANTHER" id="PTHR45036:SF1">
    <property type="entry name" value="METHYLTRANSFERASE LIKE 7A"/>
    <property type="match status" value="1"/>
</dbReference>
<proteinExistence type="predicted"/>
<reference evidence="1" key="1">
    <citation type="submission" date="2023-01" db="EMBL/GenBank/DDBJ databases">
        <title>Exophiala dermititidis isolated from Cystic Fibrosis Patient.</title>
        <authorList>
            <person name="Kurbessoian T."/>
            <person name="Crocker A."/>
            <person name="Murante D."/>
            <person name="Hogan D.A."/>
            <person name="Stajich J.E."/>
        </authorList>
    </citation>
    <scope>NUCLEOTIDE SEQUENCE</scope>
    <source>
        <strain evidence="1">Ex8</strain>
    </source>
</reference>
<gene>
    <name evidence="1" type="ORF">HRR80_000063</name>
</gene>
<dbReference type="AlphaFoldDB" id="A0AAN6F0M6"/>
<dbReference type="SUPFAM" id="SSF53335">
    <property type="entry name" value="S-adenosyl-L-methionine-dependent methyltransferases"/>
    <property type="match status" value="1"/>
</dbReference>
<protein>
    <recommendedName>
        <fullName evidence="3">S-adenosyl-L-methionine-dependent methyltransferase</fullName>
    </recommendedName>
</protein>